<reference evidence="1 2" key="1">
    <citation type="journal article" date="2002" name="Nature">
        <title>Genome sequence and comparative analysis of the model rodent malaria parasite Plasmodium yoelii yoelii.</title>
        <authorList>
            <person name="Carlton J.M."/>
            <person name="Angiuoli S.V."/>
            <person name="Suh B.B."/>
            <person name="Kooij T.W."/>
            <person name="Pertea M."/>
            <person name="Silva J.C."/>
            <person name="Ermolaeva M.D."/>
            <person name="Allen J.E."/>
            <person name="Selengut J.D."/>
            <person name="Koo H.L."/>
            <person name="Peterson J.D."/>
            <person name="Pop M."/>
            <person name="Kosack D.S."/>
            <person name="Shumway M.F."/>
            <person name="Bidwell S.L."/>
            <person name="Shallom S.J."/>
            <person name="van Aken S.E."/>
            <person name="Riedmuller S.B."/>
            <person name="Feldblyum T.V."/>
            <person name="Cho J.K."/>
            <person name="Quackenbush J."/>
            <person name="Sedegah M."/>
            <person name="Shoaibi A."/>
            <person name="Cummings L.M."/>
            <person name="Florens L."/>
            <person name="Yates J.R."/>
            <person name="Raine J.D."/>
            <person name="Sinden R.E."/>
            <person name="Harris M.A."/>
            <person name="Cunningham D.A."/>
            <person name="Preiser P.R."/>
            <person name="Bergman L.W."/>
            <person name="Vaidya A.B."/>
            <person name="van Lin L.H."/>
            <person name="Janse C.J."/>
            <person name="Waters A.P."/>
            <person name="Smith H.O."/>
            <person name="White O.R."/>
            <person name="Salzberg S.L."/>
            <person name="Venter J.C."/>
            <person name="Fraser C.M."/>
            <person name="Hoffman S.L."/>
            <person name="Gardner M.J."/>
            <person name="Carucci D.J."/>
        </authorList>
    </citation>
    <scope>NUCLEOTIDE SEQUENCE [LARGE SCALE GENOMIC DNA]</scope>
    <source>
        <strain evidence="1 2">17XNL</strain>
    </source>
</reference>
<dbReference type="EMBL" id="AABL01002137">
    <property type="protein sequence ID" value="EAA18559.1"/>
    <property type="molecule type" value="Genomic_DNA"/>
</dbReference>
<accession>Q7RAY9</accession>
<dbReference type="PaxDb" id="73239-Q7RAY9"/>
<evidence type="ECO:0000313" key="2">
    <source>
        <dbReference type="Proteomes" id="UP000008553"/>
    </source>
</evidence>
<keyword evidence="2" id="KW-1185">Reference proteome</keyword>
<name>Q7RAY9_PLAYO</name>
<protein>
    <submittedName>
        <fullName evidence="1">Uncharacterized protein</fullName>
    </submittedName>
</protein>
<dbReference type="InParanoid" id="Q7RAY9"/>
<organism evidence="1 2">
    <name type="scientific">Plasmodium yoelii yoelii</name>
    <dbReference type="NCBI Taxonomy" id="73239"/>
    <lineage>
        <taxon>Eukaryota</taxon>
        <taxon>Sar</taxon>
        <taxon>Alveolata</taxon>
        <taxon>Apicomplexa</taxon>
        <taxon>Aconoidasida</taxon>
        <taxon>Haemosporida</taxon>
        <taxon>Plasmodiidae</taxon>
        <taxon>Plasmodium</taxon>
        <taxon>Plasmodium (Vinckeia)</taxon>
    </lineage>
</organism>
<dbReference type="AlphaFoldDB" id="Q7RAY9"/>
<sequence length="63" mass="7455">MCKKKNENKLERASNYSTYKLRIHIPSYTYTSNDTTIIPKKLNIFNMLILFVEWRKGISTNIA</sequence>
<gene>
    <name evidence="1" type="ORF">PY06360</name>
</gene>
<comment type="caution">
    <text evidence="1">The sequence shown here is derived from an EMBL/GenBank/DDBJ whole genome shotgun (WGS) entry which is preliminary data.</text>
</comment>
<proteinExistence type="predicted"/>
<evidence type="ECO:0000313" key="1">
    <source>
        <dbReference type="EMBL" id="EAA18559.1"/>
    </source>
</evidence>
<dbReference type="Proteomes" id="UP000008553">
    <property type="component" value="Unassembled WGS sequence"/>
</dbReference>